<evidence type="ECO:0000256" key="6">
    <source>
        <dbReference type="ARBA" id="ARBA00023136"/>
    </source>
</evidence>
<keyword evidence="5 7" id="KW-1133">Transmembrane helix</keyword>
<evidence type="ECO:0000313" key="9">
    <source>
        <dbReference type="Proteomes" id="UP001595767"/>
    </source>
</evidence>
<dbReference type="PANTHER" id="PTHR43266:SF2">
    <property type="entry name" value="MAJOR FACILITATOR SUPERFAMILY (MFS) PROFILE DOMAIN-CONTAINING PROTEIN"/>
    <property type="match status" value="1"/>
</dbReference>
<dbReference type="InterPro" id="IPR036259">
    <property type="entry name" value="MFS_trans_sf"/>
</dbReference>
<feature type="transmembrane region" description="Helical" evidence="7">
    <location>
        <begin position="257"/>
        <end position="278"/>
    </location>
</feature>
<organism evidence="8 9">
    <name type="scientific">Nocardia rhizosphaerae</name>
    <dbReference type="NCBI Taxonomy" id="1691571"/>
    <lineage>
        <taxon>Bacteria</taxon>
        <taxon>Bacillati</taxon>
        <taxon>Actinomycetota</taxon>
        <taxon>Actinomycetes</taxon>
        <taxon>Mycobacteriales</taxon>
        <taxon>Nocardiaceae</taxon>
        <taxon>Nocardia</taxon>
    </lineage>
</organism>
<feature type="transmembrane region" description="Helical" evidence="7">
    <location>
        <begin position="375"/>
        <end position="395"/>
    </location>
</feature>
<feature type="transmembrane region" description="Helical" evidence="7">
    <location>
        <begin position="149"/>
        <end position="169"/>
    </location>
</feature>
<dbReference type="PANTHER" id="PTHR43266">
    <property type="entry name" value="MACROLIDE-EFFLUX PROTEIN"/>
    <property type="match status" value="1"/>
</dbReference>
<dbReference type="EMBL" id="JBHSBA010000015">
    <property type="protein sequence ID" value="MFC4128081.1"/>
    <property type="molecule type" value="Genomic_DNA"/>
</dbReference>
<evidence type="ECO:0000313" key="8">
    <source>
        <dbReference type="EMBL" id="MFC4128081.1"/>
    </source>
</evidence>
<gene>
    <name evidence="8" type="ORF">ACFOW8_24450</name>
</gene>
<dbReference type="SUPFAM" id="SSF103473">
    <property type="entry name" value="MFS general substrate transporter"/>
    <property type="match status" value="1"/>
</dbReference>
<dbReference type="Pfam" id="PF07690">
    <property type="entry name" value="MFS_1"/>
    <property type="match status" value="1"/>
</dbReference>
<comment type="subcellular location">
    <subcellularLocation>
        <location evidence="1">Cell membrane</location>
        <topology evidence="1">Multi-pass membrane protein</topology>
    </subcellularLocation>
</comment>
<reference evidence="9" key="1">
    <citation type="journal article" date="2019" name="Int. J. Syst. Evol. Microbiol.">
        <title>The Global Catalogue of Microorganisms (GCM) 10K type strain sequencing project: providing services to taxonomists for standard genome sequencing and annotation.</title>
        <authorList>
            <consortium name="The Broad Institute Genomics Platform"/>
            <consortium name="The Broad Institute Genome Sequencing Center for Infectious Disease"/>
            <person name="Wu L."/>
            <person name="Ma J."/>
        </authorList>
    </citation>
    <scope>NUCLEOTIDE SEQUENCE [LARGE SCALE GENOMIC DNA]</scope>
    <source>
        <strain evidence="9">CGMCC 4.7204</strain>
    </source>
</reference>
<keyword evidence="9" id="KW-1185">Reference proteome</keyword>
<evidence type="ECO:0000256" key="2">
    <source>
        <dbReference type="ARBA" id="ARBA00022448"/>
    </source>
</evidence>
<dbReference type="RefSeq" id="WP_378553805.1">
    <property type="nucleotide sequence ID" value="NZ_JBHSBA010000015.1"/>
</dbReference>
<keyword evidence="4 7" id="KW-0812">Transmembrane</keyword>
<evidence type="ECO:0000256" key="1">
    <source>
        <dbReference type="ARBA" id="ARBA00004651"/>
    </source>
</evidence>
<dbReference type="Gene3D" id="1.20.1250.20">
    <property type="entry name" value="MFS general substrate transporter like domains"/>
    <property type="match status" value="1"/>
</dbReference>
<dbReference type="InterPro" id="IPR011701">
    <property type="entry name" value="MFS"/>
</dbReference>
<feature type="transmembrane region" description="Helical" evidence="7">
    <location>
        <begin position="79"/>
        <end position="99"/>
    </location>
</feature>
<evidence type="ECO:0000256" key="5">
    <source>
        <dbReference type="ARBA" id="ARBA00022989"/>
    </source>
</evidence>
<dbReference type="CDD" id="cd06173">
    <property type="entry name" value="MFS_MefA_like"/>
    <property type="match status" value="1"/>
</dbReference>
<accession>A0ABV8LB20</accession>
<sequence length="410" mass="42863">MSVLTDRLRISEKSLSWFLAARGVSVFGDGMTAAALAFAVLARGTATDLAAIIVARTLAMFLFALIGGSIGDRYSRMRVMVAADIVSALCVAASAILLMQDELNLTALCALYFVYGIALSFFRPSLGGIIPLLLVEQSNLKAANAAHNFVYYLCITIGPAVGGVLATVFAPVDVLLVDSCTFLASALLLAGVRLRDIERERGSGSVWSGVVHGIKFVVATRWLLAMICVGAGAQFVSQGIIVTVGPAVMNEVDGGKIVWAASISAAGVGALIGAPVAARLNFVNAYRTTCLTSLFVIPPIVLLGAPVAPVAIITAFGISGLATCVADTFRETLIQRVIPAEYLSRASSVEWVIESSFRMLGIACAPVLWNVLGTTALFVCGGVFLVVLFIGAALVEYSGILEVPRLPVEA</sequence>
<feature type="transmembrane region" description="Helical" evidence="7">
    <location>
        <begin position="222"/>
        <end position="245"/>
    </location>
</feature>
<evidence type="ECO:0000256" key="3">
    <source>
        <dbReference type="ARBA" id="ARBA00022475"/>
    </source>
</evidence>
<evidence type="ECO:0000256" key="4">
    <source>
        <dbReference type="ARBA" id="ARBA00022692"/>
    </source>
</evidence>
<keyword evidence="3" id="KW-1003">Cell membrane</keyword>
<evidence type="ECO:0000256" key="7">
    <source>
        <dbReference type="SAM" id="Phobius"/>
    </source>
</evidence>
<name>A0ABV8LB20_9NOCA</name>
<dbReference type="Proteomes" id="UP001595767">
    <property type="component" value="Unassembled WGS sequence"/>
</dbReference>
<feature type="transmembrane region" description="Helical" evidence="7">
    <location>
        <begin position="49"/>
        <end position="67"/>
    </location>
</feature>
<comment type="caution">
    <text evidence="8">The sequence shown here is derived from an EMBL/GenBank/DDBJ whole genome shotgun (WGS) entry which is preliminary data.</text>
</comment>
<keyword evidence="6 7" id="KW-0472">Membrane</keyword>
<proteinExistence type="predicted"/>
<protein>
    <submittedName>
        <fullName evidence="8">MFS transporter</fullName>
    </submittedName>
</protein>
<feature type="transmembrane region" description="Helical" evidence="7">
    <location>
        <begin position="175"/>
        <end position="194"/>
    </location>
</feature>
<keyword evidence="2" id="KW-0813">Transport</keyword>